<feature type="domain" description="Ubiquitin-like" evidence="1">
    <location>
        <begin position="9"/>
        <end position="87"/>
    </location>
</feature>
<dbReference type="PROSITE" id="PS50053">
    <property type="entry name" value="UBIQUITIN_2"/>
    <property type="match status" value="1"/>
</dbReference>
<evidence type="ECO:0000259" key="1">
    <source>
        <dbReference type="PROSITE" id="PS50053"/>
    </source>
</evidence>
<dbReference type="InterPro" id="IPR000626">
    <property type="entry name" value="Ubiquitin-like_dom"/>
</dbReference>
<dbReference type="InterPro" id="IPR022617">
    <property type="entry name" value="Rad60/SUMO-like_dom"/>
</dbReference>
<dbReference type="InterPro" id="IPR029071">
    <property type="entry name" value="Ubiquitin-like_domsf"/>
</dbReference>
<protein>
    <recommendedName>
        <fullName evidence="1">Ubiquitin-like domain-containing protein</fullName>
    </recommendedName>
</protein>
<reference evidence="2 3" key="1">
    <citation type="submission" date="2018-10" db="EMBL/GenBank/DDBJ databases">
        <title>A high-quality apple genome assembly.</title>
        <authorList>
            <person name="Hu J."/>
        </authorList>
    </citation>
    <scope>NUCLEOTIDE SEQUENCE [LARGE SCALE GENOMIC DNA]</scope>
    <source>
        <strain evidence="3">cv. HFTH1</strain>
        <tissue evidence="2">Young leaf</tissue>
    </source>
</reference>
<keyword evidence="3" id="KW-1185">Reference proteome</keyword>
<proteinExistence type="predicted"/>
<dbReference type="Pfam" id="PF11976">
    <property type="entry name" value="Rad60-SLD"/>
    <property type="match status" value="1"/>
</dbReference>
<dbReference type="PANTHER" id="PTHR10562">
    <property type="entry name" value="SMALL UBIQUITIN-RELATED MODIFIER"/>
    <property type="match status" value="1"/>
</dbReference>
<dbReference type="AlphaFoldDB" id="A0A498JZI5"/>
<dbReference type="Gene3D" id="3.10.20.90">
    <property type="entry name" value="Phosphatidylinositol 3-kinase Catalytic Subunit, Chain A, domain 1"/>
    <property type="match status" value="1"/>
</dbReference>
<dbReference type="EMBL" id="RDQH01000330">
    <property type="protein sequence ID" value="RXI00507.1"/>
    <property type="molecule type" value="Genomic_DNA"/>
</dbReference>
<comment type="caution">
    <text evidence="2">The sequence shown here is derived from an EMBL/GenBank/DDBJ whole genome shotgun (WGS) entry which is preliminary data.</text>
</comment>
<sequence>MSKASDQENRINIKCQYNEDGQRTFFRMRRNAKLQKLVDVFCTKRDIDPKAVDFIFDGQRVNKKKTLEQHGIEDNDEIEVFLRVGGGAAMLES</sequence>
<dbReference type="SMR" id="A0A498JZI5"/>
<dbReference type="OrthoDB" id="442921at2759"/>
<dbReference type="SUPFAM" id="SSF54236">
    <property type="entry name" value="Ubiquitin-like"/>
    <property type="match status" value="1"/>
</dbReference>
<name>A0A498JZI5_MALDO</name>
<accession>A0A498JZI5</accession>
<evidence type="ECO:0000313" key="2">
    <source>
        <dbReference type="EMBL" id="RXI00507.1"/>
    </source>
</evidence>
<dbReference type="Gramene" id="mRNA:MD04G0010000">
    <property type="protein sequence ID" value="mRNA:MD04G0010000"/>
    <property type="gene ID" value="MD04G0010000"/>
</dbReference>
<dbReference type="Proteomes" id="UP000290289">
    <property type="component" value="Chromosome 4"/>
</dbReference>
<organism evidence="2 3">
    <name type="scientific">Malus domestica</name>
    <name type="common">Apple</name>
    <name type="synonym">Pyrus malus</name>
    <dbReference type="NCBI Taxonomy" id="3750"/>
    <lineage>
        <taxon>Eukaryota</taxon>
        <taxon>Viridiplantae</taxon>
        <taxon>Streptophyta</taxon>
        <taxon>Embryophyta</taxon>
        <taxon>Tracheophyta</taxon>
        <taxon>Spermatophyta</taxon>
        <taxon>Magnoliopsida</taxon>
        <taxon>eudicotyledons</taxon>
        <taxon>Gunneridae</taxon>
        <taxon>Pentapetalae</taxon>
        <taxon>rosids</taxon>
        <taxon>fabids</taxon>
        <taxon>Rosales</taxon>
        <taxon>Rosaceae</taxon>
        <taxon>Amygdaloideae</taxon>
        <taxon>Maleae</taxon>
        <taxon>Malus</taxon>
    </lineage>
</organism>
<evidence type="ECO:0000313" key="3">
    <source>
        <dbReference type="Proteomes" id="UP000290289"/>
    </source>
</evidence>
<dbReference type="STRING" id="3750.A0A498JZI5"/>
<gene>
    <name evidence="2" type="ORF">DVH24_000741</name>
</gene>
<dbReference type="KEGG" id="mdm:103443467"/>